<dbReference type="EMBL" id="JBHSKI010000005">
    <property type="protein sequence ID" value="MFC5171780.1"/>
    <property type="molecule type" value="Genomic_DNA"/>
</dbReference>
<dbReference type="InterPro" id="IPR025161">
    <property type="entry name" value="IS402-like_dom"/>
</dbReference>
<proteinExistence type="predicted"/>
<dbReference type="PANTHER" id="PTHR46637:SF1">
    <property type="entry name" value="BLL5188 PROTEIN"/>
    <property type="match status" value="1"/>
</dbReference>
<sequence length="90" mass="10542">MLEPLLLVSVLGRPSLGRRRLIDGIRRRVRTGTPWRDLPPEYGPWQTVYGLFRRWQRDGVWSAVLTGLLISPTRSVTARWTIWIRDCSRV</sequence>
<dbReference type="Pfam" id="PF13340">
    <property type="entry name" value="DUF4096"/>
    <property type="match status" value="1"/>
</dbReference>
<evidence type="ECO:0000313" key="2">
    <source>
        <dbReference type="EMBL" id="MFC5171780.1"/>
    </source>
</evidence>
<dbReference type="Proteomes" id="UP001596208">
    <property type="component" value="Unassembled WGS sequence"/>
</dbReference>
<accession>A0ABW0B3D7</accession>
<gene>
    <name evidence="2" type="ORF">ACFPRK_14370</name>
</gene>
<evidence type="ECO:0000259" key="1">
    <source>
        <dbReference type="Pfam" id="PF13340"/>
    </source>
</evidence>
<comment type="caution">
    <text evidence="2">The sequence shown here is derived from an EMBL/GenBank/DDBJ whole genome shotgun (WGS) entry which is preliminary data.</text>
</comment>
<dbReference type="RefSeq" id="WP_051834609.1">
    <property type="nucleotide sequence ID" value="NZ_JBHSKI010000005.1"/>
</dbReference>
<protein>
    <submittedName>
        <fullName evidence="2">Transposase</fullName>
    </submittedName>
</protein>
<feature type="domain" description="Insertion element IS402-like" evidence="1">
    <location>
        <begin position="2"/>
        <end position="64"/>
    </location>
</feature>
<evidence type="ECO:0000313" key="3">
    <source>
        <dbReference type="Proteomes" id="UP001596208"/>
    </source>
</evidence>
<dbReference type="InterPro" id="IPR052909">
    <property type="entry name" value="Transposase_6_like"/>
</dbReference>
<reference evidence="3" key="1">
    <citation type="journal article" date="2019" name="Int. J. Syst. Evol. Microbiol.">
        <title>The Global Catalogue of Microorganisms (GCM) 10K type strain sequencing project: providing services to taxonomists for standard genome sequencing and annotation.</title>
        <authorList>
            <consortium name="The Broad Institute Genomics Platform"/>
            <consortium name="The Broad Institute Genome Sequencing Center for Infectious Disease"/>
            <person name="Wu L."/>
            <person name="Ma J."/>
        </authorList>
    </citation>
    <scope>NUCLEOTIDE SEQUENCE [LARGE SCALE GENOMIC DNA]</scope>
    <source>
        <strain evidence="3">CGMCC 4.1721</strain>
    </source>
</reference>
<name>A0ABW0B3D7_9ACTN</name>
<organism evidence="2 3">
    <name type="scientific">Streptomyces mutomycini</name>
    <dbReference type="NCBI Taxonomy" id="284036"/>
    <lineage>
        <taxon>Bacteria</taxon>
        <taxon>Bacillati</taxon>
        <taxon>Actinomycetota</taxon>
        <taxon>Actinomycetes</taxon>
        <taxon>Kitasatosporales</taxon>
        <taxon>Streptomycetaceae</taxon>
        <taxon>Streptomyces</taxon>
    </lineage>
</organism>
<dbReference type="PANTHER" id="PTHR46637">
    <property type="entry name" value="TIS1421-TRANSPOSASE PROTEIN A"/>
    <property type="match status" value="1"/>
</dbReference>
<keyword evidence="3" id="KW-1185">Reference proteome</keyword>